<feature type="compositionally biased region" description="Low complexity" evidence="9">
    <location>
        <begin position="106"/>
        <end position="116"/>
    </location>
</feature>
<dbReference type="PROSITE" id="PS52008">
    <property type="entry name" value="GH81"/>
    <property type="match status" value="1"/>
</dbReference>
<proteinExistence type="inferred from homology"/>
<dbReference type="InterPro" id="IPR040720">
    <property type="entry name" value="GH81_C"/>
</dbReference>
<dbReference type="GO" id="GO:0000272">
    <property type="term" value="P:polysaccharide catabolic process"/>
    <property type="evidence" value="ECO:0007669"/>
    <property type="project" value="UniProtKB-KW"/>
</dbReference>
<dbReference type="OrthoDB" id="4473401at2759"/>
<comment type="catalytic activity">
    <reaction evidence="1">
        <text>Hydrolysis of (1-&gt;3)-beta-D-glucosidic linkages in (1-&gt;3)-beta-D-glucans.</text>
        <dbReference type="EC" id="3.2.1.39"/>
    </reaction>
</comment>
<feature type="transmembrane region" description="Helical" evidence="10">
    <location>
        <begin position="76"/>
        <end position="98"/>
    </location>
</feature>
<evidence type="ECO:0000256" key="1">
    <source>
        <dbReference type="ARBA" id="ARBA00000382"/>
    </source>
</evidence>
<dbReference type="AlphaFoldDB" id="A0A9K3LVQ8"/>
<evidence type="ECO:0000256" key="2">
    <source>
        <dbReference type="ARBA" id="ARBA00010730"/>
    </source>
</evidence>
<protein>
    <recommendedName>
        <fullName evidence="3">glucan endo-1,3-beta-D-glucosidase</fullName>
        <ecNumber evidence="3">3.2.1.39</ecNumber>
    </recommendedName>
</protein>
<evidence type="ECO:0000256" key="8">
    <source>
        <dbReference type="ARBA" id="ARBA00023326"/>
    </source>
</evidence>
<dbReference type="Pfam" id="PF17652">
    <property type="entry name" value="Glyco_hydro81C"/>
    <property type="match status" value="2"/>
</dbReference>
<keyword evidence="10" id="KW-1133">Transmembrane helix</keyword>
<organism evidence="12 13">
    <name type="scientific">Nitzschia inconspicua</name>
    <dbReference type="NCBI Taxonomy" id="303405"/>
    <lineage>
        <taxon>Eukaryota</taxon>
        <taxon>Sar</taxon>
        <taxon>Stramenopiles</taxon>
        <taxon>Ochrophyta</taxon>
        <taxon>Bacillariophyta</taxon>
        <taxon>Bacillariophyceae</taxon>
        <taxon>Bacillariophycidae</taxon>
        <taxon>Bacillariales</taxon>
        <taxon>Bacillariaceae</taxon>
        <taxon>Nitzschia</taxon>
    </lineage>
</organism>
<keyword evidence="4 12" id="KW-0378">Hydrolase</keyword>
<evidence type="ECO:0000256" key="4">
    <source>
        <dbReference type="ARBA" id="ARBA00022801"/>
    </source>
</evidence>
<dbReference type="EMBL" id="JAGRRH010000006">
    <property type="protein sequence ID" value="KAG7369398.1"/>
    <property type="molecule type" value="Genomic_DNA"/>
</dbReference>
<evidence type="ECO:0000259" key="11">
    <source>
        <dbReference type="Pfam" id="PF17652"/>
    </source>
</evidence>
<accession>A0A9K3LVQ8</accession>
<reference evidence="12" key="1">
    <citation type="journal article" date="2021" name="Sci. Rep.">
        <title>Diploid genomic architecture of Nitzschia inconspicua, an elite biomass production diatom.</title>
        <authorList>
            <person name="Oliver A."/>
            <person name="Podell S."/>
            <person name="Pinowska A."/>
            <person name="Traller J.C."/>
            <person name="Smith S.R."/>
            <person name="McClure R."/>
            <person name="Beliaev A."/>
            <person name="Bohutskyi P."/>
            <person name="Hill E.A."/>
            <person name="Rabines A."/>
            <person name="Zheng H."/>
            <person name="Allen L.Z."/>
            <person name="Kuo A."/>
            <person name="Grigoriev I.V."/>
            <person name="Allen A.E."/>
            <person name="Hazlebeck D."/>
            <person name="Allen E.E."/>
        </authorList>
    </citation>
    <scope>NUCLEOTIDE SEQUENCE</scope>
    <source>
        <strain evidence="12">Hildebrandi</strain>
    </source>
</reference>
<feature type="compositionally biased region" description="Low complexity" evidence="9">
    <location>
        <begin position="249"/>
        <end position="264"/>
    </location>
</feature>
<feature type="compositionally biased region" description="Polar residues" evidence="9">
    <location>
        <begin position="294"/>
        <end position="305"/>
    </location>
</feature>
<feature type="domain" description="Glycosyl hydrolase family 81 C-terminal" evidence="11">
    <location>
        <begin position="743"/>
        <end position="913"/>
    </location>
</feature>
<dbReference type="PANTHER" id="PTHR31983">
    <property type="entry name" value="ENDO-1,3(4)-BETA-GLUCANASE 1"/>
    <property type="match status" value="1"/>
</dbReference>
<feature type="region of interest" description="Disordered" evidence="9">
    <location>
        <begin position="376"/>
        <end position="410"/>
    </location>
</feature>
<keyword evidence="8" id="KW-0624">Polysaccharide degradation</keyword>
<evidence type="ECO:0000256" key="3">
    <source>
        <dbReference type="ARBA" id="ARBA00012780"/>
    </source>
</evidence>
<dbReference type="GO" id="GO:0052861">
    <property type="term" value="F:endo-1,3(4)-beta-glucanase activity"/>
    <property type="evidence" value="ECO:0007669"/>
    <property type="project" value="InterPro"/>
</dbReference>
<keyword evidence="6" id="KW-0326">Glycosidase</keyword>
<feature type="region of interest" description="Disordered" evidence="9">
    <location>
        <begin position="249"/>
        <end position="340"/>
    </location>
</feature>
<feature type="compositionally biased region" description="Low complexity" evidence="9">
    <location>
        <begin position="16"/>
        <end position="25"/>
    </location>
</feature>
<dbReference type="PANTHER" id="PTHR31983:SF0">
    <property type="entry name" value="GLUCAN ENDO-1,3-BETA-D-GLUCOSIDASE 2"/>
    <property type="match status" value="1"/>
</dbReference>
<comment type="similarity">
    <text evidence="2">Belongs to the glycosyl hydrolase 81 family.</text>
</comment>
<dbReference type="Proteomes" id="UP000693970">
    <property type="component" value="Unassembled WGS sequence"/>
</dbReference>
<reference evidence="12" key="2">
    <citation type="submission" date="2021-04" db="EMBL/GenBank/DDBJ databases">
        <authorList>
            <person name="Podell S."/>
        </authorList>
    </citation>
    <scope>NUCLEOTIDE SEQUENCE</scope>
    <source>
        <strain evidence="12">Hildebrandi</strain>
    </source>
</reference>
<dbReference type="InterPro" id="IPR005200">
    <property type="entry name" value="Endo-beta-glucanase"/>
</dbReference>
<evidence type="ECO:0000313" key="12">
    <source>
        <dbReference type="EMBL" id="KAG7369398.1"/>
    </source>
</evidence>
<keyword evidence="7" id="KW-0961">Cell wall biogenesis/degradation</keyword>
<feature type="region of interest" description="Disordered" evidence="9">
    <location>
        <begin position="106"/>
        <end position="126"/>
    </location>
</feature>
<feature type="region of interest" description="Disordered" evidence="9">
    <location>
        <begin position="1"/>
        <end position="25"/>
    </location>
</feature>
<keyword evidence="13" id="KW-1185">Reference proteome</keyword>
<feature type="domain" description="Glycosyl hydrolase family 81 C-terminal" evidence="11">
    <location>
        <begin position="942"/>
        <end position="1091"/>
    </location>
</feature>
<gene>
    <name evidence="12" type="ORF">IV203_032141</name>
</gene>
<keyword evidence="5" id="KW-0119">Carbohydrate metabolism</keyword>
<keyword evidence="10" id="KW-0472">Membrane</keyword>
<evidence type="ECO:0000256" key="5">
    <source>
        <dbReference type="ARBA" id="ARBA00023277"/>
    </source>
</evidence>
<name>A0A9K3LVQ8_9STRA</name>
<evidence type="ECO:0000256" key="6">
    <source>
        <dbReference type="ARBA" id="ARBA00023295"/>
    </source>
</evidence>
<feature type="compositionally biased region" description="Low complexity" evidence="9">
    <location>
        <begin position="381"/>
        <end position="405"/>
    </location>
</feature>
<evidence type="ECO:0000256" key="7">
    <source>
        <dbReference type="ARBA" id="ARBA00023316"/>
    </source>
</evidence>
<dbReference type="GO" id="GO:0042973">
    <property type="term" value="F:glucan endo-1,3-beta-D-glucosidase activity"/>
    <property type="evidence" value="ECO:0007669"/>
    <property type="project" value="UniProtKB-EC"/>
</dbReference>
<evidence type="ECO:0000256" key="9">
    <source>
        <dbReference type="SAM" id="MobiDB-lite"/>
    </source>
</evidence>
<dbReference type="EC" id="3.2.1.39" evidence="3"/>
<keyword evidence="10" id="KW-0812">Transmembrane</keyword>
<comment type="caution">
    <text evidence="12">The sequence shown here is derived from an EMBL/GenBank/DDBJ whole genome shotgun (WGS) entry which is preliminary data.</text>
</comment>
<dbReference type="GO" id="GO:0071555">
    <property type="term" value="P:cell wall organization"/>
    <property type="evidence" value="ECO:0007669"/>
    <property type="project" value="UniProtKB-KW"/>
</dbReference>
<evidence type="ECO:0000313" key="13">
    <source>
        <dbReference type="Proteomes" id="UP000693970"/>
    </source>
</evidence>
<evidence type="ECO:0000256" key="10">
    <source>
        <dbReference type="SAM" id="Phobius"/>
    </source>
</evidence>
<sequence>MAPLPRPELLTGVGGSKNTASSASNNNINSYGSIVDVERVPLTQMSLSDDSSLQDDEKKDIMKKTTMRPLVETKRILTIISVSLLVIMIVSALLYVVAPIFRYNHHPQNNHDNNSNNHKRDNNKNTFLLDPVNDLGLLSVKRQTDASPSSIWTSSQTKGPLPTNSWYLNLVSHKASQQPDESTSVYTVPYVIDTAAASSNPNIAAGIRVHWPVLQASMQNIQMVRDFKNSITLGCKTFGNTTTTTSITTTTTTQNSTDSTTPTTVHPYHVRTTDGQPLSPLGITLEWSTDDNENNSTNQDDVNTGKTRKGRLSKSTKPSAPDKITKTTNHPTTPTPPRMTTHIVRGMAYATMEYQGGVMPSLYSFNGLASDIRIDDDDDNNNNNTTTASGDNNNNSTTTTTTTTTLHCGTKKKESGNKVLVQNHLHLHFVNSDFTWMVFFSRPVHVTCTTSEGDEFIRDFQLDVVDIVDTDTDIPLTVRVALLDQCTTGKSNIQQHCQQDAKWTDPQAYERLLKKHVDIYPTNPQMQFQYPTDNDDTNKTTDISIDWGAKSSSKPSTSKSHTLDTLLLFALPHHQELLLAAAATAAASNHPSTTTSTSSSTTVTDYCTTTFHGRTCLVQGSHWTLSHDVGAPLSFWAPRPPQADMIPALATALAQDIRYRLSDNLMRGAADTYFSGKILARYARVVVIADELMQLADEDLISIKQLQKHYSINAEDGVDIESLQAARKAAKSVQLPTASQLGAAIQHLKHGVEAWLDSGAEAPFLFDETWGGLVNCGCRYVGKDEKGYCNNTFPDCPALVDVNEDFGNGYYNDHHYHYGYHLYAAAVAAKFDPAWARQHMDDVMLYIRDFANPMSDDPYFPSFRQKDWFLGSSWASGIVSAENSPHGRNEESSSEAISAYEAMALFGSAMVDAYAGTSDGSALSFLSGSSSKSQHLEIAKLVQQSGQLLTATELEATNRYWHVWNSPTHNSSYPEAYQQPVVGMLYDTMAMFGTWFSQWPLVSYGIQLLPLTPVAERRDDPEWAAILYPQYKKACQDAGDFCIENGWSILQAGLLATAGDRQGALDQAMNIPAFVYETQGGMGNSLTNLIWYIATRKQVQTMLATNETTNF</sequence>